<dbReference type="Pfam" id="PF03168">
    <property type="entry name" value="LEA_2"/>
    <property type="match status" value="1"/>
</dbReference>
<dbReference type="Proteomes" id="UP001187192">
    <property type="component" value="Unassembled WGS sequence"/>
</dbReference>
<dbReference type="PANTHER" id="PTHR31415:SF109">
    <property type="entry name" value="NDR1_HIN1-LIKE PROTEIN 10"/>
    <property type="match status" value="1"/>
</dbReference>
<dbReference type="EMBL" id="BTGU01000009">
    <property type="protein sequence ID" value="GMN39419.1"/>
    <property type="molecule type" value="Genomic_DNA"/>
</dbReference>
<comment type="subcellular location">
    <subcellularLocation>
        <location evidence="1">Membrane</location>
        <topology evidence="1">Single-pass membrane protein</topology>
    </subcellularLocation>
</comment>
<name>A0AA87ZLT3_FICCA</name>
<evidence type="ECO:0000256" key="1">
    <source>
        <dbReference type="ARBA" id="ARBA00004167"/>
    </source>
</evidence>
<evidence type="ECO:0000259" key="6">
    <source>
        <dbReference type="Pfam" id="PF03168"/>
    </source>
</evidence>
<evidence type="ECO:0000256" key="2">
    <source>
        <dbReference type="ARBA" id="ARBA00022692"/>
    </source>
</evidence>
<dbReference type="InterPro" id="IPR004864">
    <property type="entry name" value="LEA_2"/>
</dbReference>
<protein>
    <recommendedName>
        <fullName evidence="6">Late embryogenesis abundant protein LEA-2 subgroup domain-containing protein</fullName>
    </recommendedName>
</protein>
<organism evidence="7 8">
    <name type="scientific">Ficus carica</name>
    <name type="common">Common fig</name>
    <dbReference type="NCBI Taxonomy" id="3494"/>
    <lineage>
        <taxon>Eukaryota</taxon>
        <taxon>Viridiplantae</taxon>
        <taxon>Streptophyta</taxon>
        <taxon>Embryophyta</taxon>
        <taxon>Tracheophyta</taxon>
        <taxon>Spermatophyta</taxon>
        <taxon>Magnoliopsida</taxon>
        <taxon>eudicotyledons</taxon>
        <taxon>Gunneridae</taxon>
        <taxon>Pentapetalae</taxon>
        <taxon>rosids</taxon>
        <taxon>fabids</taxon>
        <taxon>Rosales</taxon>
        <taxon>Moraceae</taxon>
        <taxon>Ficeae</taxon>
        <taxon>Ficus</taxon>
    </lineage>
</organism>
<dbReference type="PANTHER" id="PTHR31415">
    <property type="entry name" value="OS05G0367900 PROTEIN"/>
    <property type="match status" value="1"/>
</dbReference>
<dbReference type="AlphaFoldDB" id="A0AA87ZLT3"/>
<feature type="domain" description="Late embryogenesis abundant protein LEA-2 subgroup" evidence="6">
    <location>
        <begin position="71"/>
        <end position="125"/>
    </location>
</feature>
<accession>A0AA87ZLT3</accession>
<evidence type="ECO:0000313" key="7">
    <source>
        <dbReference type="EMBL" id="GMN39419.1"/>
    </source>
</evidence>
<evidence type="ECO:0000256" key="5">
    <source>
        <dbReference type="SAM" id="Phobius"/>
    </source>
</evidence>
<dbReference type="GO" id="GO:0098542">
    <property type="term" value="P:defense response to other organism"/>
    <property type="evidence" value="ECO:0007669"/>
    <property type="project" value="InterPro"/>
</dbReference>
<proteinExistence type="predicted"/>
<feature type="transmembrane region" description="Helical" evidence="5">
    <location>
        <begin position="9"/>
        <end position="35"/>
    </location>
</feature>
<dbReference type="GO" id="GO:0009506">
    <property type="term" value="C:plasmodesma"/>
    <property type="evidence" value="ECO:0007669"/>
    <property type="project" value="TreeGrafter"/>
</dbReference>
<evidence type="ECO:0000256" key="4">
    <source>
        <dbReference type="ARBA" id="ARBA00023136"/>
    </source>
</evidence>
<evidence type="ECO:0000313" key="8">
    <source>
        <dbReference type="Proteomes" id="UP001187192"/>
    </source>
</evidence>
<comment type="caution">
    <text evidence="7">The sequence shown here is derived from an EMBL/GenBank/DDBJ whole genome shotgun (WGS) entry which is preliminary data.</text>
</comment>
<keyword evidence="3 5" id="KW-1133">Transmembrane helix</keyword>
<keyword evidence="8" id="KW-1185">Reference proteome</keyword>
<evidence type="ECO:0000256" key="3">
    <source>
        <dbReference type="ARBA" id="ARBA00022989"/>
    </source>
</evidence>
<dbReference type="GO" id="GO:0005886">
    <property type="term" value="C:plasma membrane"/>
    <property type="evidence" value="ECO:0007669"/>
    <property type="project" value="TreeGrafter"/>
</dbReference>
<dbReference type="InterPro" id="IPR044839">
    <property type="entry name" value="NDR1-like"/>
</dbReference>
<sequence>MCRSFQCRLFFFCLFFLFGLVLCFIFAFSIFMIIFNPQELKFSVTKASLARFDLTKNDNNTRLFYSLALNITIRNPNKKISVYFHRIEATTEYKKKRFSTVTFNSTTPFYQGHKNTTVLHTLFEGQQLVLLKEKEVKDYNSETSSGIYSIDVKIGVQVW</sequence>
<reference evidence="7" key="1">
    <citation type="submission" date="2023-07" db="EMBL/GenBank/DDBJ databases">
        <title>draft genome sequence of fig (Ficus carica).</title>
        <authorList>
            <person name="Takahashi T."/>
            <person name="Nishimura K."/>
        </authorList>
    </citation>
    <scope>NUCLEOTIDE SEQUENCE</scope>
</reference>
<gene>
    <name evidence="7" type="ORF">TIFTF001_008648</name>
</gene>
<keyword evidence="4 5" id="KW-0472">Membrane</keyword>
<keyword evidence="2 5" id="KW-0812">Transmembrane</keyword>